<keyword evidence="5" id="KW-0255">Endonuclease</keyword>
<dbReference type="Proteomes" id="UP001527181">
    <property type="component" value="Unassembled WGS sequence"/>
</dbReference>
<dbReference type="InterPro" id="IPR000055">
    <property type="entry name" value="Restrct_endonuc_typeI_TRD"/>
</dbReference>
<evidence type="ECO:0000259" key="4">
    <source>
        <dbReference type="Pfam" id="PF01420"/>
    </source>
</evidence>
<dbReference type="Pfam" id="PF01420">
    <property type="entry name" value="Methylase_S"/>
    <property type="match status" value="1"/>
</dbReference>
<dbReference type="SUPFAM" id="SSF116734">
    <property type="entry name" value="DNA methylase specificity domain"/>
    <property type="match status" value="1"/>
</dbReference>
<keyword evidence="2" id="KW-0680">Restriction system</keyword>
<accession>A0ABT4H3Q9</accession>
<dbReference type="GO" id="GO:0004519">
    <property type="term" value="F:endonuclease activity"/>
    <property type="evidence" value="ECO:0007669"/>
    <property type="project" value="UniProtKB-KW"/>
</dbReference>
<feature type="domain" description="Type I restriction modification DNA specificity" evidence="4">
    <location>
        <begin position="22"/>
        <end position="178"/>
    </location>
</feature>
<keyword evidence="3" id="KW-0238">DNA-binding</keyword>
<dbReference type="CDD" id="cd16961">
    <property type="entry name" value="RMtype1_S_TRD-CR_like"/>
    <property type="match status" value="1"/>
</dbReference>
<gene>
    <name evidence="5" type="ORF">M5X12_24150</name>
</gene>
<keyword evidence="6" id="KW-1185">Reference proteome</keyword>
<dbReference type="InterPro" id="IPR044946">
    <property type="entry name" value="Restrct_endonuc_typeI_TRD_sf"/>
</dbReference>
<dbReference type="RefSeq" id="WP_268600543.1">
    <property type="nucleotide sequence ID" value="NZ_JAMDNP010000058.1"/>
</dbReference>
<dbReference type="PANTHER" id="PTHR30408:SF12">
    <property type="entry name" value="TYPE I RESTRICTION ENZYME MJAVIII SPECIFICITY SUBUNIT"/>
    <property type="match status" value="1"/>
</dbReference>
<evidence type="ECO:0000256" key="2">
    <source>
        <dbReference type="ARBA" id="ARBA00022747"/>
    </source>
</evidence>
<reference evidence="5 6" key="1">
    <citation type="submission" date="2022-05" db="EMBL/GenBank/DDBJ databases">
        <title>Genome Sequencing of Bee-Associated Microbes.</title>
        <authorList>
            <person name="Dunlap C."/>
        </authorList>
    </citation>
    <scope>NUCLEOTIDE SEQUENCE [LARGE SCALE GENOMIC DNA]</scope>
    <source>
        <strain evidence="5 6">NRRL B-04010</strain>
    </source>
</reference>
<dbReference type="PANTHER" id="PTHR30408">
    <property type="entry name" value="TYPE-1 RESTRICTION ENZYME ECOKI SPECIFICITY PROTEIN"/>
    <property type="match status" value="1"/>
</dbReference>
<keyword evidence="5" id="KW-0378">Hydrolase</keyword>
<sequence length="213" mass="24402">MKYIDISKNQTYSLEAIWLEKRGLKDFVTFVPGINPTRAQKQFENQTINYYDQPSFEADYNHEDVFFENEEKCSSQNNPSLNEGDVVISNSLQLATMVGKNNVGKVLSLNFTKIEFDSEQLDKRYFLFLFNAYKDVRRQKEKELQGSGPVLRIPLRALGEINVPVVPLEEQKKIGAIYAETLKLQSKLNKYAGLIEQFTSSIIEETLKGGITK</sequence>
<dbReference type="InterPro" id="IPR052021">
    <property type="entry name" value="Type-I_RS_S_subunit"/>
</dbReference>
<comment type="similarity">
    <text evidence="1">Belongs to the type-I restriction system S methylase family.</text>
</comment>
<evidence type="ECO:0000256" key="3">
    <source>
        <dbReference type="ARBA" id="ARBA00023125"/>
    </source>
</evidence>
<dbReference type="EMBL" id="JAMDNP010000058">
    <property type="protein sequence ID" value="MCY9763605.1"/>
    <property type="molecule type" value="Genomic_DNA"/>
</dbReference>
<evidence type="ECO:0000313" key="5">
    <source>
        <dbReference type="EMBL" id="MCY9763605.1"/>
    </source>
</evidence>
<evidence type="ECO:0000256" key="1">
    <source>
        <dbReference type="ARBA" id="ARBA00010923"/>
    </source>
</evidence>
<dbReference type="Gene3D" id="3.90.220.20">
    <property type="entry name" value="DNA methylase specificity domains"/>
    <property type="match status" value="1"/>
</dbReference>
<keyword evidence="5" id="KW-0540">Nuclease</keyword>
<proteinExistence type="inferred from homology"/>
<organism evidence="5 6">
    <name type="scientific">Paenibacillus alvei</name>
    <name type="common">Bacillus alvei</name>
    <dbReference type="NCBI Taxonomy" id="44250"/>
    <lineage>
        <taxon>Bacteria</taxon>
        <taxon>Bacillati</taxon>
        <taxon>Bacillota</taxon>
        <taxon>Bacilli</taxon>
        <taxon>Bacillales</taxon>
        <taxon>Paenibacillaceae</taxon>
        <taxon>Paenibacillus</taxon>
    </lineage>
</organism>
<name>A0ABT4H3Q9_PAEAL</name>
<protein>
    <submittedName>
        <fullName evidence="5">Restriction endonuclease subunit S</fullName>
    </submittedName>
</protein>
<evidence type="ECO:0000313" key="6">
    <source>
        <dbReference type="Proteomes" id="UP001527181"/>
    </source>
</evidence>
<comment type="caution">
    <text evidence="5">The sequence shown here is derived from an EMBL/GenBank/DDBJ whole genome shotgun (WGS) entry which is preliminary data.</text>
</comment>